<gene>
    <name evidence="1" type="primary">ORF1077</name>
</gene>
<sequence>DHVSESVQDEELDAMDMSDVQLLPEEDMNLAVLSLKDIRKTDFRPELLLKANVEDLSGLPVARSLENVLSSVIDMEMQGMYAKSFAVDLEVQSN</sequence>
<feature type="non-terminal residue" evidence="1">
    <location>
        <position position="1"/>
    </location>
</feature>
<protein>
    <submittedName>
        <fullName evidence="1">Uncharacterized protein</fullName>
    </submittedName>
</protein>
<evidence type="ECO:0000313" key="1">
    <source>
        <dbReference type="EMBL" id="CEK47307.1"/>
    </source>
</evidence>
<dbReference type="EMBL" id="HACG01000442">
    <property type="protein sequence ID" value="CEK47307.1"/>
    <property type="molecule type" value="Transcribed_RNA"/>
</dbReference>
<accession>A0A0B6XTG6</accession>
<organism evidence="1">
    <name type="scientific">Arion vulgaris</name>
    <dbReference type="NCBI Taxonomy" id="1028688"/>
    <lineage>
        <taxon>Eukaryota</taxon>
        <taxon>Metazoa</taxon>
        <taxon>Spiralia</taxon>
        <taxon>Lophotrochozoa</taxon>
        <taxon>Mollusca</taxon>
        <taxon>Gastropoda</taxon>
        <taxon>Heterobranchia</taxon>
        <taxon>Euthyneura</taxon>
        <taxon>Panpulmonata</taxon>
        <taxon>Eupulmonata</taxon>
        <taxon>Stylommatophora</taxon>
        <taxon>Helicina</taxon>
        <taxon>Arionoidea</taxon>
        <taxon>Arionidae</taxon>
        <taxon>Arion</taxon>
    </lineage>
</organism>
<reference evidence="1" key="1">
    <citation type="submission" date="2014-12" db="EMBL/GenBank/DDBJ databases">
        <title>Insight into the proteome of Arion vulgaris.</title>
        <authorList>
            <person name="Aradska J."/>
            <person name="Bulat T."/>
            <person name="Smidak R."/>
            <person name="Sarate P."/>
            <person name="Gangsoo J."/>
            <person name="Sialana F."/>
            <person name="Bilban M."/>
            <person name="Lubec G."/>
        </authorList>
    </citation>
    <scope>NUCLEOTIDE SEQUENCE</scope>
    <source>
        <tissue evidence="1">Skin</tissue>
    </source>
</reference>
<dbReference type="AlphaFoldDB" id="A0A0B6XTG6"/>
<proteinExistence type="predicted"/>
<feature type="non-terminal residue" evidence="1">
    <location>
        <position position="94"/>
    </location>
</feature>
<name>A0A0B6XTG6_9EUPU</name>